<dbReference type="EMBL" id="KN837174">
    <property type="protein sequence ID" value="KIJ36864.1"/>
    <property type="molecule type" value="Genomic_DNA"/>
</dbReference>
<gene>
    <name evidence="1" type="ORF">M422DRAFT_260726</name>
</gene>
<proteinExistence type="predicted"/>
<dbReference type="Proteomes" id="UP000054279">
    <property type="component" value="Unassembled WGS sequence"/>
</dbReference>
<dbReference type="AlphaFoldDB" id="A0A0C9UQ94"/>
<keyword evidence="2" id="KW-1185">Reference proteome</keyword>
<name>A0A0C9UQ94_SPHS4</name>
<evidence type="ECO:0000313" key="2">
    <source>
        <dbReference type="Proteomes" id="UP000054279"/>
    </source>
</evidence>
<reference evidence="1 2" key="1">
    <citation type="submission" date="2014-06" db="EMBL/GenBank/DDBJ databases">
        <title>Evolutionary Origins and Diversification of the Mycorrhizal Mutualists.</title>
        <authorList>
            <consortium name="DOE Joint Genome Institute"/>
            <consortium name="Mycorrhizal Genomics Consortium"/>
            <person name="Kohler A."/>
            <person name="Kuo A."/>
            <person name="Nagy L.G."/>
            <person name="Floudas D."/>
            <person name="Copeland A."/>
            <person name="Barry K.W."/>
            <person name="Cichocki N."/>
            <person name="Veneault-Fourrey C."/>
            <person name="LaButti K."/>
            <person name="Lindquist E.A."/>
            <person name="Lipzen A."/>
            <person name="Lundell T."/>
            <person name="Morin E."/>
            <person name="Murat C."/>
            <person name="Riley R."/>
            <person name="Ohm R."/>
            <person name="Sun H."/>
            <person name="Tunlid A."/>
            <person name="Henrissat B."/>
            <person name="Grigoriev I.V."/>
            <person name="Hibbett D.S."/>
            <person name="Martin F."/>
        </authorList>
    </citation>
    <scope>NUCLEOTIDE SEQUENCE [LARGE SCALE GENOMIC DNA]</scope>
    <source>
        <strain evidence="1 2">SS14</strain>
    </source>
</reference>
<evidence type="ECO:0000313" key="1">
    <source>
        <dbReference type="EMBL" id="KIJ36864.1"/>
    </source>
</evidence>
<sequence length="119" mass="13088">MSVGERSTAWIDVSADAGVTYIWTPATPATTSFEDKISGGVERTTAVIYPKRHRRVSKMAQIAPLHRQRNLDVSTPIIDSALNTQVSIHGMLPTALSDLRIIRPINVIPTSFAQFRIST</sequence>
<organism evidence="1 2">
    <name type="scientific">Sphaerobolus stellatus (strain SS14)</name>
    <dbReference type="NCBI Taxonomy" id="990650"/>
    <lineage>
        <taxon>Eukaryota</taxon>
        <taxon>Fungi</taxon>
        <taxon>Dikarya</taxon>
        <taxon>Basidiomycota</taxon>
        <taxon>Agaricomycotina</taxon>
        <taxon>Agaricomycetes</taxon>
        <taxon>Phallomycetidae</taxon>
        <taxon>Geastrales</taxon>
        <taxon>Sphaerobolaceae</taxon>
        <taxon>Sphaerobolus</taxon>
    </lineage>
</organism>
<protein>
    <submittedName>
        <fullName evidence="1">Uncharacterized protein</fullName>
    </submittedName>
</protein>
<accession>A0A0C9UQ94</accession>
<dbReference type="HOGENOM" id="CLU_1982992_0_0_1"/>